<sequence>MATETINFDCNEFKIDDVELDRLISEQLDSFDLSDEEDQLGLVENDNIPVSSNHLIDIFDEEKLSLLEGAIQNLKERTNHKISVQLLVLGILDPSKKAKKRFSGMFAIDFEATFLDHRKITLCLTSLGPDNDEEAFNAVYCSLMTHYSYTFVRSGSSKNDYLSDTVKRNSLSDTSEVHSDIGISSPTTHLPIWLRFLKEYNPINNAWSCFQSYRATLGMLAFTWCSSHCDIESRIKDYTEQKKLLSGTLVSSHLFLLLKPLSAGNVSISLEEANIFVSEKLKEDPVLLREITCHPSEHLFVAQMNIVKDFGIYASTDECSVLDRSHNSIRPSFINHRVSSVLQELASEIYWNLKNMLTDKCSTDIKFKKKELPLPKEQGDFVDDLLMTPEENESKWNIVDEIKRKALGRTNALSALSAFADKTGPTSAVSAQADVSFEWFGFIKQKRATGRSKKYLGDVFLQLGDLDMAQVQYNLAIEHLKPINDNLWIAGALEGLCAVAMCQHSCDQFSNLNIMHPKFLHHRDLEKLLAGGQLKKSYSQESDMSGHSTSSSLDLASSKSQQPLIISSTDCCNYALETIELYNKVELNPYLFEEFKFKVVRLFISESQKRKACEILDSLVEPSLKSLSTESACSIKRYLTIARLYKSMNFNRKASLALWLLSSANPSNHSDFEHEILLNGLKIQSSYSPDFVHTSETKLPSSNDNTTVNTTTFNNNFNNTDNKELTWVLHENRSPVNIIHRLISCPPLWSPFILLNHLHWLTHISTNSSMLSTSALNHIMKLKSMFNMTRQMSNSSTNPNLNSLYSLKSCLPFRSVGWYELQLKVMFHLINECKAKINLEDIAEISWDIGLRLIGYCFSVLDSWPDHIEKTSCISCMDDLCRLAVLRCPDLPTNLPSMTLVNYSADGETSVHCRRWPRNRRVIYSHGLCYLNNRDSDEAQMKVTEKQMLDLVEIPVHQLPLVRLIDIPSLPSHLLPHTLSKNAAENVVSLSKGRTLVIRPDRNQAKQFEVNSEESSKSAGPFVYNPFQTDNSSGNKYPVIDWICEEPAYIELIVDNKLPIDLRISDLHVELMPINTVMNSSNRVSLSTSDYESLFGGGCTTNGCSDVSNLIRLEAVCLIVETSQSVKVLPTTHLSNNYFENMRHQTKENGFSGCLENSCLLEEADLHRQFPNANTECFWRKSILDVNCKLPSHTSGIKLSIGVVPTLDMLVSNSSFEDSNIHVHYRVVGITYRLVDCGGMRVYLRPPRKFIYSLSTFGELSNRGGGREKHPSGSSSSTLSTIRSSWNLGSEPICSSNGISGASEFDSEHLLSNALGIQFLLLPLIRLLPAMPRMCIFPGRICSAFDLHEAMDILEKESSDKHSCELSEQLHSLGLSKFHVPDPSTWSNRVAAVLDLTIFPYETRWLPIELYIRDENRLNILTNNNNSDSNSDFDSNYSIKRYLNVLHVNLKSVSTSLSFLTKLNLTATDFLQCVGLEDLHKKFPLLVENNEIPHSLPDMSSDYDERSLPLYATHVGVIWLKFDSDKYWQIVTSRFSSDPELNELVKTVQVQSIYIQLEMEYALDAMKYTPSSSEHNSSPSILPNQSLARRISLGFKLKLLSSNLAPLKLSDLMLTFEDETPISEYYLHNKRMTAKSFGEKIHAQSFLYGSIETNLSDMFLPKILIKPEQLLDYRLEIELNEGWSNEKQQSKAIQLTSPWLRHVFSNRSDSISKRRQSMSSSELSKTLSGMTSTSSSSPVLNSSVEDTLNSLETSHQIRLQLNGFSDLVISNKSTKFVNSEQLKSNELGIPIPVKSEVPGTVLESNIKIFWNSRLQARWISDCKSYIPQSTGDLCEEYEIINLCSYFRRYGRIILSSHECQIDPKWFVNKTTVAPLFKPWYEYPFLNPGSAAGLLWANNIWIDISLDPPIFDFQSTFLTSSQMKKLDPQSQLCLQCRQDYSLAARRITVCTQRRISTISLLLNHEMKLPNELNVSRVQKDNCLKVDGTLETRKISMPDLTVTQKSTMLIDKDDLYSSSRICTYPLNPVSVTIHCGIRHSFMKNIRINTELNETNTKDSTIQQNNSLHNASDVVDSVQEFQVEHVWMGPAVYRHVQHISNDNYESTQTTLLGPLIEGMDYVFVGKASGSVGISVPQSLTSSSSSSSNQKPETSVSSIIFLRPGKFWVCGLLGVLPNSSILTMTNDGQIPASFNLPSVHSVETIRFSPNGIYIHVLDSHI</sequence>
<dbReference type="InterPro" id="IPR013935">
    <property type="entry name" value="Trs120_TRAPPC9"/>
</dbReference>
<organism evidence="4 5">
    <name type="scientific">Schistosoma mekongi</name>
    <name type="common">Parasitic worm</name>
    <dbReference type="NCBI Taxonomy" id="38744"/>
    <lineage>
        <taxon>Eukaryota</taxon>
        <taxon>Metazoa</taxon>
        <taxon>Spiralia</taxon>
        <taxon>Lophotrochozoa</taxon>
        <taxon>Platyhelminthes</taxon>
        <taxon>Trematoda</taxon>
        <taxon>Digenea</taxon>
        <taxon>Strigeidida</taxon>
        <taxon>Schistosomatoidea</taxon>
        <taxon>Schistosomatidae</taxon>
        <taxon>Schistosoma</taxon>
    </lineage>
</organism>
<name>A0AAE2D8G6_SCHME</name>
<proteinExistence type="inferred from homology"/>
<dbReference type="EMBL" id="JALJAT010000002">
    <property type="protein sequence ID" value="KAK4473965.1"/>
    <property type="molecule type" value="Genomic_DNA"/>
</dbReference>
<feature type="compositionally biased region" description="Low complexity" evidence="2">
    <location>
        <begin position="1717"/>
        <end position="1741"/>
    </location>
</feature>
<evidence type="ECO:0000259" key="3">
    <source>
        <dbReference type="Pfam" id="PF08626"/>
    </source>
</evidence>
<protein>
    <recommendedName>
        <fullName evidence="3">Trs120/TRAPPC9 N-terminal domain-containing protein</fullName>
    </recommendedName>
</protein>
<dbReference type="Pfam" id="PF08626">
    <property type="entry name" value="TRAPPC9-Trs120"/>
    <property type="match status" value="1"/>
</dbReference>
<feature type="region of interest" description="Disordered" evidence="2">
    <location>
        <begin position="1710"/>
        <end position="1741"/>
    </location>
</feature>
<evidence type="ECO:0000313" key="4">
    <source>
        <dbReference type="EMBL" id="KAK4473965.1"/>
    </source>
</evidence>
<dbReference type="GO" id="GO:0005802">
    <property type="term" value="C:trans-Golgi network"/>
    <property type="evidence" value="ECO:0007669"/>
    <property type="project" value="TreeGrafter"/>
</dbReference>
<evidence type="ECO:0000256" key="1">
    <source>
        <dbReference type="ARBA" id="ARBA00008459"/>
    </source>
</evidence>
<dbReference type="PANTHER" id="PTHR21512">
    <property type="entry name" value="TRAFFICKING PROTEIN PARTICLE COMPLEX SUBUNIT 9"/>
    <property type="match status" value="1"/>
</dbReference>
<dbReference type="InterPro" id="IPR058563">
    <property type="entry name" value="Trs120_TRAPPC9_N"/>
</dbReference>
<keyword evidence="5" id="KW-1185">Reference proteome</keyword>
<evidence type="ECO:0000256" key="2">
    <source>
        <dbReference type="SAM" id="MobiDB-lite"/>
    </source>
</evidence>
<feature type="domain" description="Trs120/TRAPPC9 N-terminal" evidence="3">
    <location>
        <begin position="209"/>
        <end position="501"/>
    </location>
</feature>
<dbReference type="PANTHER" id="PTHR21512:SF5">
    <property type="entry name" value="TRAFFICKING PROTEIN PARTICLE COMPLEX SUBUNIT 9"/>
    <property type="match status" value="1"/>
</dbReference>
<comment type="caution">
    <text evidence="4">The sequence shown here is derived from an EMBL/GenBank/DDBJ whole genome shotgun (WGS) entry which is preliminary data.</text>
</comment>
<dbReference type="Proteomes" id="UP001292079">
    <property type="component" value="Unassembled WGS sequence"/>
</dbReference>
<evidence type="ECO:0000313" key="5">
    <source>
        <dbReference type="Proteomes" id="UP001292079"/>
    </source>
</evidence>
<accession>A0AAE2D8G6</accession>
<reference evidence="4" key="1">
    <citation type="submission" date="2022-04" db="EMBL/GenBank/DDBJ databases">
        <authorList>
            <person name="Xu L."/>
            <person name="Lv Z."/>
        </authorList>
    </citation>
    <scope>NUCLEOTIDE SEQUENCE</scope>
    <source>
        <strain evidence="4">LV_2022a</strain>
    </source>
</reference>
<reference evidence="4" key="2">
    <citation type="journal article" date="2023" name="Infect Dis Poverty">
        <title>Chromosome-scale genome of the human blood fluke Schistosoma mekongi and its implications for public health.</title>
        <authorList>
            <person name="Zhou M."/>
            <person name="Xu L."/>
            <person name="Xu D."/>
            <person name="Chen W."/>
            <person name="Khan J."/>
            <person name="Hu Y."/>
            <person name="Huang H."/>
            <person name="Wei H."/>
            <person name="Zhang Y."/>
            <person name="Chusongsang P."/>
            <person name="Tanasarnprasert K."/>
            <person name="Hu X."/>
            <person name="Limpanont Y."/>
            <person name="Lv Z."/>
        </authorList>
    </citation>
    <scope>NUCLEOTIDE SEQUENCE</scope>
    <source>
        <strain evidence="4">LV_2022a</strain>
    </source>
</reference>
<gene>
    <name evidence="4" type="ORF">MN116_003285</name>
</gene>
<comment type="similarity">
    <text evidence="1">Belongs to the NIBP family.</text>
</comment>